<evidence type="ECO:0000313" key="3">
    <source>
        <dbReference type="Proteomes" id="UP000076079"/>
    </source>
</evidence>
<dbReference type="Gene3D" id="3.40.50.1820">
    <property type="entry name" value="alpha/beta hydrolase"/>
    <property type="match status" value="1"/>
</dbReference>
<dbReference type="RefSeq" id="WP_110169083.1">
    <property type="nucleotide sequence ID" value="NZ_CP015136.1"/>
</dbReference>
<dbReference type="SUPFAM" id="SSF53474">
    <property type="entry name" value="alpha/beta-Hydrolases"/>
    <property type="match status" value="1"/>
</dbReference>
<sequence>MPASLPVTRRQFLDTLAAAPATAAWSRGLERPSSRAQPGAVAEGAPPDLPRSLRPAEADLGANFEAVRAIDPGASYPGSFLSGRFASLDAFTTQGRASILDAYGYRPPPVAPAAEVLDRFEGADFIREKVLFSTTPQFRVPAYVHIPKRLTGPAPAIVDLHSHGGMFLFGKEKVIDFGRNHPAMTTYHTGNYESRPTATALVKRGYVVITIDAFMFGERRVLMDGDLSAGWERAAYTVDDVQRLNQVCRAKESTLAKTLTVLGISWPGIVAWDDMRTVDYLLTRPEVDPARVGCVGVSFGGWRSLFLSALDPRIRAGCIVGFMSTIRSMLRRHVDTHSWVHFVPGLHRHLDLPDVVSLNAPRPLLVQQCRRDGLFPLEGMEAAVKTVAEAYAKAGIAERFTSRFYDVPHQFNVQMQEDAFAWFDTQLRRD</sequence>
<reference evidence="3" key="2">
    <citation type="submission" date="2016-04" db="EMBL/GenBank/DDBJ databases">
        <title>First Complete Genome Sequence of a Subdivision 6 Acidobacterium.</title>
        <authorList>
            <person name="Huang S."/>
            <person name="Vieira S."/>
            <person name="Bunk B."/>
            <person name="Riedel T."/>
            <person name="Sproeer C."/>
            <person name="Overmann J."/>
        </authorList>
    </citation>
    <scope>NUCLEOTIDE SEQUENCE [LARGE SCALE GENOMIC DNA]</scope>
    <source>
        <strain evidence="3">DSM 100886 HEG_-6_39</strain>
    </source>
</reference>
<dbReference type="InterPro" id="IPR029058">
    <property type="entry name" value="AB_hydrolase_fold"/>
</dbReference>
<dbReference type="OrthoDB" id="9805123at2"/>
<accession>A0A143PET4</accession>
<dbReference type="KEGG" id="abac:LuPra_00249"/>
<dbReference type="Proteomes" id="UP000076079">
    <property type="component" value="Chromosome"/>
</dbReference>
<dbReference type="ESTHER" id="9bact-a0a143pet4">
    <property type="family name" value="Abhydrolase_7"/>
</dbReference>
<proteinExistence type="predicted"/>
<reference evidence="2 3" key="1">
    <citation type="journal article" date="2016" name="Genome Announc.">
        <title>First Complete Genome Sequence of a Subdivision 6 Acidobacterium Strain.</title>
        <authorList>
            <person name="Huang S."/>
            <person name="Vieira S."/>
            <person name="Bunk B."/>
            <person name="Riedel T."/>
            <person name="Sproer C."/>
            <person name="Overmann J."/>
        </authorList>
    </citation>
    <scope>NUCLEOTIDE SEQUENCE [LARGE SCALE GENOMIC DNA]</scope>
    <source>
        <strain evidence="3">DSM 100886 HEG_-6_39</strain>
    </source>
</reference>
<dbReference type="Pfam" id="PF12715">
    <property type="entry name" value="Abhydrolase_7"/>
    <property type="match status" value="1"/>
</dbReference>
<keyword evidence="2" id="KW-0378">Hydrolase</keyword>
<organism evidence="2 3">
    <name type="scientific">Luteitalea pratensis</name>
    <dbReference type="NCBI Taxonomy" id="1855912"/>
    <lineage>
        <taxon>Bacteria</taxon>
        <taxon>Pseudomonadati</taxon>
        <taxon>Acidobacteriota</taxon>
        <taxon>Vicinamibacteria</taxon>
        <taxon>Vicinamibacterales</taxon>
        <taxon>Vicinamibacteraceae</taxon>
        <taxon>Luteitalea</taxon>
    </lineage>
</organism>
<keyword evidence="3" id="KW-1185">Reference proteome</keyword>
<dbReference type="PANTHER" id="PTHR47381">
    <property type="entry name" value="ALPHA/BETA-HYDROLASES SUPERFAMILY PROTEIN"/>
    <property type="match status" value="1"/>
</dbReference>
<dbReference type="GO" id="GO:0016787">
    <property type="term" value="F:hydrolase activity"/>
    <property type="evidence" value="ECO:0007669"/>
    <property type="project" value="UniProtKB-KW"/>
</dbReference>
<dbReference type="PROSITE" id="PS51318">
    <property type="entry name" value="TAT"/>
    <property type="match status" value="1"/>
</dbReference>
<dbReference type="AlphaFoldDB" id="A0A143PET4"/>
<protein>
    <submittedName>
        <fullName evidence="2">Putative dienelactone hydrolase</fullName>
    </submittedName>
</protein>
<evidence type="ECO:0000313" key="2">
    <source>
        <dbReference type="EMBL" id="AMY07082.1"/>
    </source>
</evidence>
<dbReference type="EMBL" id="CP015136">
    <property type="protein sequence ID" value="AMY07082.1"/>
    <property type="molecule type" value="Genomic_DNA"/>
</dbReference>
<evidence type="ECO:0000256" key="1">
    <source>
        <dbReference type="SAM" id="MobiDB-lite"/>
    </source>
</evidence>
<dbReference type="PANTHER" id="PTHR47381:SF3">
    <property type="entry name" value="ALPHA_BETA-HYDROLASES SUPERFAMILY PROTEIN"/>
    <property type="match status" value="1"/>
</dbReference>
<feature type="region of interest" description="Disordered" evidence="1">
    <location>
        <begin position="27"/>
        <end position="55"/>
    </location>
</feature>
<dbReference type="InterPro" id="IPR006311">
    <property type="entry name" value="TAT_signal"/>
</dbReference>
<dbReference type="InterPro" id="IPR025890">
    <property type="entry name" value="Abhydrolase_bac"/>
</dbReference>
<name>A0A143PET4_LUTPR</name>
<gene>
    <name evidence="2" type="ORF">LuPra_00249</name>
</gene>
<dbReference type="STRING" id="1855912.LuPra_00249"/>